<protein>
    <submittedName>
        <fullName evidence="3">TadE family protein</fullName>
    </submittedName>
</protein>
<reference evidence="4" key="1">
    <citation type="submission" date="2019-09" db="EMBL/GenBank/DDBJ databases">
        <title>Mumia zhuanghuii sp. nov. isolated from the intestinal contents of plateau pika (Ochotona curzoniae) in the Qinghai-Tibet plateau of China.</title>
        <authorList>
            <person name="Tian Z."/>
        </authorList>
    </citation>
    <scope>NUCLEOTIDE SEQUENCE [LARGE SCALE GENOMIC DNA]</scope>
    <source>
        <strain evidence="4">DSM 25564</strain>
    </source>
</reference>
<evidence type="ECO:0000256" key="1">
    <source>
        <dbReference type="SAM" id="Phobius"/>
    </source>
</evidence>
<keyword evidence="1" id="KW-1133">Transmembrane helix</keyword>
<feature type="domain" description="TadE-like" evidence="2">
    <location>
        <begin position="16"/>
        <end position="57"/>
    </location>
</feature>
<dbReference type="InterPro" id="IPR012495">
    <property type="entry name" value="TadE-like_dom"/>
</dbReference>
<dbReference type="AlphaFoldDB" id="A0A5J5IVB7"/>
<dbReference type="Proteomes" id="UP000327039">
    <property type="component" value="Unassembled WGS sequence"/>
</dbReference>
<dbReference type="EMBL" id="VYRZ01000002">
    <property type="protein sequence ID" value="KAA9086972.1"/>
    <property type="molecule type" value="Genomic_DNA"/>
</dbReference>
<dbReference type="OrthoDB" id="3826566at2"/>
<comment type="caution">
    <text evidence="3">The sequence shown here is derived from an EMBL/GenBank/DDBJ whole genome shotgun (WGS) entry which is preliminary data.</text>
</comment>
<keyword evidence="1" id="KW-0812">Transmembrane</keyword>
<proteinExistence type="predicted"/>
<dbReference type="Pfam" id="PF07811">
    <property type="entry name" value="TadE"/>
    <property type="match status" value="1"/>
</dbReference>
<organism evidence="3 4">
    <name type="scientific">Microbacterium radiodurans</name>
    <dbReference type="NCBI Taxonomy" id="661398"/>
    <lineage>
        <taxon>Bacteria</taxon>
        <taxon>Bacillati</taxon>
        <taxon>Actinomycetota</taxon>
        <taxon>Actinomycetes</taxon>
        <taxon>Micrococcales</taxon>
        <taxon>Microbacteriaceae</taxon>
        <taxon>Microbacterium</taxon>
    </lineage>
</organism>
<keyword evidence="1" id="KW-0472">Membrane</keyword>
<name>A0A5J5IVB7_9MICO</name>
<keyword evidence="4" id="KW-1185">Reference proteome</keyword>
<evidence type="ECO:0000259" key="2">
    <source>
        <dbReference type="Pfam" id="PF07811"/>
    </source>
</evidence>
<feature type="transmembrane region" description="Helical" evidence="1">
    <location>
        <begin position="22"/>
        <end position="45"/>
    </location>
</feature>
<accession>A0A5J5IVB7</accession>
<gene>
    <name evidence="3" type="ORF">F6B42_08320</name>
</gene>
<evidence type="ECO:0000313" key="4">
    <source>
        <dbReference type="Proteomes" id="UP000327039"/>
    </source>
</evidence>
<evidence type="ECO:0000313" key="3">
    <source>
        <dbReference type="EMBL" id="KAA9086972.1"/>
    </source>
</evidence>
<sequence>MCRDSEAAALAADERGSAPVEFVLVSALLTVLTLGVLQLGVAVYVRGVALDAAVDGAFHAALADVPDADGAARARDILTRTVGAGFVQRSDTRVVVAGGRPTVEVRLTVTLPVAGLVGIPGGWEVRAHAPLETFE</sequence>
<dbReference type="RefSeq" id="WP_150419139.1">
    <property type="nucleotide sequence ID" value="NZ_VYRZ01000002.1"/>
</dbReference>